<name>A0A087UXW9_STEMI</name>
<feature type="non-terminal residue" evidence="1">
    <location>
        <position position="62"/>
    </location>
</feature>
<sequence length="62" mass="7090">MGVNGMGQTINTISRPRQMDLEQESALRDYSHITPQKRVKVLPIEEGVTLHRPYVKNIQTDV</sequence>
<keyword evidence="2" id="KW-1185">Reference proteome</keyword>
<dbReference type="Proteomes" id="UP000054359">
    <property type="component" value="Unassembled WGS sequence"/>
</dbReference>
<accession>A0A087UXW9</accession>
<dbReference type="EMBL" id="KK122199">
    <property type="protein sequence ID" value="KFM82208.1"/>
    <property type="molecule type" value="Genomic_DNA"/>
</dbReference>
<dbReference type="OrthoDB" id="10006996at2759"/>
<reference evidence="1 2" key="1">
    <citation type="submission" date="2013-11" db="EMBL/GenBank/DDBJ databases">
        <title>Genome sequencing of Stegodyphus mimosarum.</title>
        <authorList>
            <person name="Bechsgaard J."/>
        </authorList>
    </citation>
    <scope>NUCLEOTIDE SEQUENCE [LARGE SCALE GENOMIC DNA]</scope>
</reference>
<dbReference type="AlphaFoldDB" id="A0A087UXW9"/>
<protein>
    <submittedName>
        <fullName evidence="1">Uncharacterized protein</fullName>
    </submittedName>
</protein>
<evidence type="ECO:0000313" key="2">
    <source>
        <dbReference type="Proteomes" id="UP000054359"/>
    </source>
</evidence>
<evidence type="ECO:0000313" key="1">
    <source>
        <dbReference type="EMBL" id="KFM82208.1"/>
    </source>
</evidence>
<gene>
    <name evidence="1" type="ORF">X975_21550</name>
</gene>
<proteinExistence type="predicted"/>
<organism evidence="1 2">
    <name type="scientific">Stegodyphus mimosarum</name>
    <name type="common">African social velvet spider</name>
    <dbReference type="NCBI Taxonomy" id="407821"/>
    <lineage>
        <taxon>Eukaryota</taxon>
        <taxon>Metazoa</taxon>
        <taxon>Ecdysozoa</taxon>
        <taxon>Arthropoda</taxon>
        <taxon>Chelicerata</taxon>
        <taxon>Arachnida</taxon>
        <taxon>Araneae</taxon>
        <taxon>Araneomorphae</taxon>
        <taxon>Entelegynae</taxon>
        <taxon>Eresoidea</taxon>
        <taxon>Eresidae</taxon>
        <taxon>Stegodyphus</taxon>
    </lineage>
</organism>